<evidence type="ECO:0000313" key="2">
    <source>
        <dbReference type="EMBL" id="VVU95607.1"/>
    </source>
</evidence>
<evidence type="ECO:0000259" key="1">
    <source>
        <dbReference type="Pfam" id="PF17773"/>
    </source>
</evidence>
<proteinExistence type="predicted"/>
<dbReference type="EMBL" id="CABVLZ010000007">
    <property type="protein sequence ID" value="VVU95607.1"/>
    <property type="molecule type" value="Genomic_DNA"/>
</dbReference>
<sequence length="131" mass="15356">MSYNVLLYYYYTPLDDYNEYFNLHKTFCNKYDFKGRIIIAKGGINGTLSGNDVDCKAYINFIYSDNRFRNLEFKIDKCDSHCFPKLSIKLRDEIVSLKVPHLDPNITTGKNISPKKFLEMIKHHDTVLVDV</sequence>
<dbReference type="PANTHER" id="PTHR43268">
    <property type="entry name" value="THIOSULFATE SULFURTRANSFERASE/RHODANESE-LIKE DOMAIN-CONTAINING PROTEIN 2"/>
    <property type="match status" value="1"/>
</dbReference>
<protein>
    <recommendedName>
        <fullName evidence="1">tRNA uridine(34) hydroxylase N-terminal domain-containing protein</fullName>
    </recommendedName>
</protein>
<dbReference type="AlphaFoldDB" id="A0A5E8CKK4"/>
<gene>
    <name evidence="2" type="ORF">CPAV1605_1359</name>
</gene>
<dbReference type="Pfam" id="PF17773">
    <property type="entry name" value="UPF0176_N"/>
    <property type="match status" value="1"/>
</dbReference>
<dbReference type="InterPro" id="IPR040503">
    <property type="entry name" value="TRHO_N"/>
</dbReference>
<name>A0A5E8CKK4_9ZZZZ</name>
<reference evidence="2" key="1">
    <citation type="submission" date="2019-09" db="EMBL/GenBank/DDBJ databases">
        <authorList>
            <person name="Needham M D."/>
        </authorList>
    </citation>
    <scope>NUCLEOTIDE SEQUENCE</scope>
</reference>
<organism evidence="2">
    <name type="scientific">seawater metagenome</name>
    <dbReference type="NCBI Taxonomy" id="1561972"/>
    <lineage>
        <taxon>unclassified sequences</taxon>
        <taxon>metagenomes</taxon>
        <taxon>ecological metagenomes</taxon>
    </lineage>
</organism>
<feature type="domain" description="tRNA uridine(34) hydroxylase N-terminal" evidence="1">
    <location>
        <begin position="3"/>
        <end position="94"/>
    </location>
</feature>
<dbReference type="Gene3D" id="3.30.70.100">
    <property type="match status" value="1"/>
</dbReference>
<accession>A0A5E8CKK4</accession>
<dbReference type="InterPro" id="IPR020936">
    <property type="entry name" value="TrhO"/>
</dbReference>
<dbReference type="PANTHER" id="PTHR43268:SF3">
    <property type="entry name" value="RHODANESE-LIKE DOMAIN-CONTAINING PROTEIN 7-RELATED"/>
    <property type="match status" value="1"/>
</dbReference>